<reference evidence="1" key="2">
    <citation type="submission" date="2023-06" db="EMBL/GenBank/DDBJ databases">
        <authorList>
            <person name="Ma L."/>
            <person name="Liu K.-W."/>
            <person name="Li Z."/>
            <person name="Hsiao Y.-Y."/>
            <person name="Qi Y."/>
            <person name="Fu T."/>
            <person name="Tang G."/>
            <person name="Zhang D."/>
            <person name="Sun W.-H."/>
            <person name="Liu D.-K."/>
            <person name="Li Y."/>
            <person name="Chen G.-Z."/>
            <person name="Liu X.-D."/>
            <person name="Liao X.-Y."/>
            <person name="Jiang Y.-T."/>
            <person name="Yu X."/>
            <person name="Hao Y."/>
            <person name="Huang J."/>
            <person name="Zhao X.-W."/>
            <person name="Ke S."/>
            <person name="Chen Y.-Y."/>
            <person name="Wu W.-L."/>
            <person name="Hsu J.-L."/>
            <person name="Lin Y.-F."/>
            <person name="Huang M.-D."/>
            <person name="Li C.-Y."/>
            <person name="Huang L."/>
            <person name="Wang Z.-W."/>
            <person name="Zhao X."/>
            <person name="Zhong W.-Y."/>
            <person name="Peng D.-H."/>
            <person name="Ahmad S."/>
            <person name="Lan S."/>
            <person name="Zhang J.-S."/>
            <person name="Tsai W.-C."/>
            <person name="Van De Peer Y."/>
            <person name="Liu Z.-J."/>
        </authorList>
    </citation>
    <scope>NUCLEOTIDE SEQUENCE</scope>
    <source>
        <strain evidence="1">SCP</strain>
        <tissue evidence="1">Leaves</tissue>
    </source>
</reference>
<organism evidence="1 2">
    <name type="scientific">Acorus gramineus</name>
    <name type="common">Dwarf sweet flag</name>
    <dbReference type="NCBI Taxonomy" id="55184"/>
    <lineage>
        <taxon>Eukaryota</taxon>
        <taxon>Viridiplantae</taxon>
        <taxon>Streptophyta</taxon>
        <taxon>Embryophyta</taxon>
        <taxon>Tracheophyta</taxon>
        <taxon>Spermatophyta</taxon>
        <taxon>Magnoliopsida</taxon>
        <taxon>Liliopsida</taxon>
        <taxon>Acoraceae</taxon>
        <taxon>Acorus</taxon>
    </lineage>
</organism>
<proteinExistence type="predicted"/>
<sequence length="84" mass="9557">MFINSFKEKAKMNHSFYFAYEVDEDNRLTNCFWADGGARKAYAHFSNVVVFDTTYEINQYFLIFAYGIGVADGRGCSPMVAGAR</sequence>
<keyword evidence="2" id="KW-1185">Reference proteome</keyword>
<evidence type="ECO:0000313" key="2">
    <source>
        <dbReference type="Proteomes" id="UP001179952"/>
    </source>
</evidence>
<evidence type="ECO:0000313" key="1">
    <source>
        <dbReference type="EMBL" id="KAK1277133.1"/>
    </source>
</evidence>
<protein>
    <submittedName>
        <fullName evidence="1">Protein FAR1-RELATED SEQUENCE 3</fullName>
    </submittedName>
</protein>
<reference evidence="1" key="1">
    <citation type="journal article" date="2023" name="Nat. Commun.">
        <title>Diploid and tetraploid genomes of Acorus and the evolution of monocots.</title>
        <authorList>
            <person name="Ma L."/>
            <person name="Liu K.W."/>
            <person name="Li Z."/>
            <person name="Hsiao Y.Y."/>
            <person name="Qi Y."/>
            <person name="Fu T."/>
            <person name="Tang G.D."/>
            <person name="Zhang D."/>
            <person name="Sun W.H."/>
            <person name="Liu D.K."/>
            <person name="Li Y."/>
            <person name="Chen G.Z."/>
            <person name="Liu X.D."/>
            <person name="Liao X.Y."/>
            <person name="Jiang Y.T."/>
            <person name="Yu X."/>
            <person name="Hao Y."/>
            <person name="Huang J."/>
            <person name="Zhao X.W."/>
            <person name="Ke S."/>
            <person name="Chen Y.Y."/>
            <person name="Wu W.L."/>
            <person name="Hsu J.L."/>
            <person name="Lin Y.F."/>
            <person name="Huang M.D."/>
            <person name="Li C.Y."/>
            <person name="Huang L."/>
            <person name="Wang Z.W."/>
            <person name="Zhao X."/>
            <person name="Zhong W.Y."/>
            <person name="Peng D.H."/>
            <person name="Ahmad S."/>
            <person name="Lan S."/>
            <person name="Zhang J.S."/>
            <person name="Tsai W.C."/>
            <person name="Van de Peer Y."/>
            <person name="Liu Z.J."/>
        </authorList>
    </citation>
    <scope>NUCLEOTIDE SEQUENCE</scope>
    <source>
        <strain evidence="1">SCP</strain>
    </source>
</reference>
<name>A0AAV9BMC6_ACOGR</name>
<comment type="caution">
    <text evidence="1">The sequence shown here is derived from an EMBL/GenBank/DDBJ whole genome shotgun (WGS) entry which is preliminary data.</text>
</comment>
<dbReference type="AlphaFoldDB" id="A0AAV9BMC6"/>
<dbReference type="Proteomes" id="UP001179952">
    <property type="component" value="Unassembled WGS sequence"/>
</dbReference>
<dbReference type="PANTHER" id="PTHR47718">
    <property type="entry name" value="OS01G0519700 PROTEIN"/>
    <property type="match status" value="1"/>
</dbReference>
<accession>A0AAV9BMC6</accession>
<dbReference type="PANTHER" id="PTHR47718:SF18">
    <property type="entry name" value="PROTEIN FAR1-RELATED SEQUENCE 5-LIKE"/>
    <property type="match status" value="1"/>
</dbReference>
<dbReference type="EMBL" id="JAUJYN010000002">
    <property type="protein sequence ID" value="KAK1277133.1"/>
    <property type="molecule type" value="Genomic_DNA"/>
</dbReference>
<gene>
    <name evidence="1" type="ORF">QJS04_geneDACA021129</name>
</gene>